<evidence type="ECO:0000256" key="10">
    <source>
        <dbReference type="RuleBase" id="RU367011"/>
    </source>
</evidence>
<evidence type="ECO:0000256" key="7">
    <source>
        <dbReference type="ARBA" id="ARBA00022833"/>
    </source>
</evidence>
<dbReference type="OrthoDB" id="429145at2759"/>
<dbReference type="InterPro" id="IPR041891">
    <property type="entry name" value="Alpha_CA_prokaryot-like"/>
</dbReference>
<dbReference type="InterPro" id="IPR001148">
    <property type="entry name" value="CA_dom"/>
</dbReference>
<dbReference type="InterPro" id="IPR036398">
    <property type="entry name" value="CA_dom_sf"/>
</dbReference>
<gene>
    <name evidence="12" type="ORF">CMV_021217</name>
</gene>
<dbReference type="EMBL" id="JRKL02004128">
    <property type="protein sequence ID" value="KAF3953323.1"/>
    <property type="molecule type" value="Genomic_DNA"/>
</dbReference>
<dbReference type="GO" id="GO:0009570">
    <property type="term" value="C:chloroplast stroma"/>
    <property type="evidence" value="ECO:0007669"/>
    <property type="project" value="UniProtKB-SubCell"/>
</dbReference>
<comment type="function">
    <text evidence="2 10">Reversible hydration of carbon dioxide.</text>
</comment>
<reference evidence="12" key="1">
    <citation type="submission" date="2020-03" db="EMBL/GenBank/DDBJ databases">
        <title>Castanea mollissima Vanexum genome sequencing.</title>
        <authorList>
            <person name="Staton M."/>
        </authorList>
    </citation>
    <scope>NUCLEOTIDE SEQUENCE</scope>
    <source>
        <tissue evidence="12">Leaf</tissue>
    </source>
</reference>
<dbReference type="PROSITE" id="PS51144">
    <property type="entry name" value="ALPHA_CA_2"/>
    <property type="match status" value="1"/>
</dbReference>
<evidence type="ECO:0000313" key="13">
    <source>
        <dbReference type="Proteomes" id="UP000737018"/>
    </source>
</evidence>
<comment type="subcellular location">
    <subcellularLocation>
        <location evidence="3">Plastid</location>
        <location evidence="3">Chloroplast stroma</location>
    </subcellularLocation>
</comment>
<evidence type="ECO:0000256" key="5">
    <source>
        <dbReference type="ARBA" id="ARBA00012925"/>
    </source>
</evidence>
<dbReference type="Pfam" id="PF00194">
    <property type="entry name" value="Carb_anhydrase"/>
    <property type="match status" value="1"/>
</dbReference>
<comment type="similarity">
    <text evidence="4">Belongs to the alpha-class carbonic anhydrase family.</text>
</comment>
<keyword evidence="7 10" id="KW-0862">Zinc</keyword>
<keyword evidence="8 10" id="KW-0456">Lyase</keyword>
<evidence type="ECO:0000256" key="6">
    <source>
        <dbReference type="ARBA" id="ARBA00022723"/>
    </source>
</evidence>
<dbReference type="Gene3D" id="3.10.200.10">
    <property type="entry name" value="Alpha carbonic anhydrase"/>
    <property type="match status" value="1"/>
</dbReference>
<protein>
    <recommendedName>
        <fullName evidence="5 10">Carbonic anhydrase</fullName>
        <ecNumber evidence="5 10">4.2.1.1</ecNumber>
    </recommendedName>
</protein>
<comment type="catalytic activity">
    <reaction evidence="9 10">
        <text>hydrogencarbonate + H(+) = CO2 + H2O</text>
        <dbReference type="Rhea" id="RHEA:10748"/>
        <dbReference type="ChEBI" id="CHEBI:15377"/>
        <dbReference type="ChEBI" id="CHEBI:15378"/>
        <dbReference type="ChEBI" id="CHEBI:16526"/>
        <dbReference type="ChEBI" id="CHEBI:17544"/>
        <dbReference type="EC" id="4.2.1.1"/>
    </reaction>
</comment>
<dbReference type="GO" id="GO:0004089">
    <property type="term" value="F:carbonate dehydratase activity"/>
    <property type="evidence" value="ECO:0007669"/>
    <property type="project" value="UniProtKB-UniRule"/>
</dbReference>
<accession>A0A8J4V9F5</accession>
<dbReference type="EC" id="4.2.1.1" evidence="5 10"/>
<evidence type="ECO:0000259" key="11">
    <source>
        <dbReference type="PROSITE" id="PS51144"/>
    </source>
</evidence>
<comment type="similarity">
    <text evidence="10">Belongs to the alpha-carbonic anhydrase family.</text>
</comment>
<evidence type="ECO:0000256" key="1">
    <source>
        <dbReference type="ARBA" id="ARBA00001947"/>
    </source>
</evidence>
<feature type="domain" description="Alpha-carbonic anhydrase" evidence="11">
    <location>
        <begin position="60"/>
        <end position="297"/>
    </location>
</feature>
<dbReference type="PANTHER" id="PTHR18952">
    <property type="entry name" value="CARBONIC ANHYDRASE"/>
    <property type="match status" value="1"/>
</dbReference>
<keyword evidence="6 10" id="KW-0479">Metal-binding</keyword>
<dbReference type="SUPFAM" id="SSF51069">
    <property type="entry name" value="Carbonic anhydrase"/>
    <property type="match status" value="1"/>
</dbReference>
<feature type="non-terminal residue" evidence="12">
    <location>
        <position position="1"/>
    </location>
</feature>
<comment type="caution">
    <text evidence="12">The sequence shown here is derived from an EMBL/GenBank/DDBJ whole genome shotgun (WGS) entry which is preliminary data.</text>
</comment>
<evidence type="ECO:0000256" key="3">
    <source>
        <dbReference type="ARBA" id="ARBA00004470"/>
    </source>
</evidence>
<dbReference type="SMART" id="SM01057">
    <property type="entry name" value="Carb_anhydrase"/>
    <property type="match status" value="1"/>
</dbReference>
<dbReference type="PROSITE" id="PS00162">
    <property type="entry name" value="ALPHA_CA_1"/>
    <property type="match status" value="1"/>
</dbReference>
<sequence>LSGGGKGKKHYHKRAAFLVRDFRSISSGNMSLRISFSVLAITLLLVGTSAHDLVEELNSISFGYTGVHGPQKWGSLSPLFSACSNGKRQSPVNIVKNKVVRNKNLKPLTRDYSTANATLVNNGFNIGLLFEENVGVLVTDGKNFSLKQMHWHSPSEHRINGEQFPTELHMVHKAADGSFAVVSILYQYGDADPILSKIKDELNELVKEVCAKNEESHIPVKALDTKHMEKKTRKYYRYIGSLTTPPCTENVTWSILGKVRSISKEQVELLQAPLDSTCKKNARPLQELNGRQIELFAELGNS</sequence>
<keyword evidence="13" id="KW-1185">Reference proteome</keyword>
<dbReference type="PANTHER" id="PTHR18952:SF236">
    <property type="entry name" value="ALPHA CARBONIC ANHYDRASE 1, CHLOROPLASTIC"/>
    <property type="match status" value="1"/>
</dbReference>
<dbReference type="CDD" id="cd03124">
    <property type="entry name" value="alpha_CA_prokaryotic_like"/>
    <property type="match status" value="1"/>
</dbReference>
<dbReference type="AlphaFoldDB" id="A0A8J4V9F5"/>
<dbReference type="GO" id="GO:0006730">
    <property type="term" value="P:one-carbon metabolic process"/>
    <property type="evidence" value="ECO:0007669"/>
    <property type="project" value="TreeGrafter"/>
</dbReference>
<proteinExistence type="inferred from homology"/>
<evidence type="ECO:0000256" key="4">
    <source>
        <dbReference type="ARBA" id="ARBA00006365"/>
    </source>
</evidence>
<dbReference type="InterPro" id="IPR018338">
    <property type="entry name" value="Carbonic_anhydrase_a-class_CS"/>
</dbReference>
<evidence type="ECO:0000313" key="12">
    <source>
        <dbReference type="EMBL" id="KAF3953323.1"/>
    </source>
</evidence>
<dbReference type="Proteomes" id="UP000737018">
    <property type="component" value="Unassembled WGS sequence"/>
</dbReference>
<organism evidence="12 13">
    <name type="scientific">Castanea mollissima</name>
    <name type="common">Chinese chestnut</name>
    <dbReference type="NCBI Taxonomy" id="60419"/>
    <lineage>
        <taxon>Eukaryota</taxon>
        <taxon>Viridiplantae</taxon>
        <taxon>Streptophyta</taxon>
        <taxon>Embryophyta</taxon>
        <taxon>Tracheophyta</taxon>
        <taxon>Spermatophyta</taxon>
        <taxon>Magnoliopsida</taxon>
        <taxon>eudicotyledons</taxon>
        <taxon>Gunneridae</taxon>
        <taxon>Pentapetalae</taxon>
        <taxon>rosids</taxon>
        <taxon>fabids</taxon>
        <taxon>Fagales</taxon>
        <taxon>Fagaceae</taxon>
        <taxon>Castanea</taxon>
    </lineage>
</organism>
<name>A0A8J4V9F5_9ROSI</name>
<evidence type="ECO:0000256" key="9">
    <source>
        <dbReference type="ARBA" id="ARBA00048348"/>
    </source>
</evidence>
<evidence type="ECO:0000256" key="8">
    <source>
        <dbReference type="ARBA" id="ARBA00023239"/>
    </source>
</evidence>
<evidence type="ECO:0000256" key="2">
    <source>
        <dbReference type="ARBA" id="ARBA00002904"/>
    </source>
</evidence>
<comment type="cofactor">
    <cofactor evidence="1 10">
        <name>Zn(2+)</name>
        <dbReference type="ChEBI" id="CHEBI:29105"/>
    </cofactor>
</comment>
<dbReference type="InterPro" id="IPR023561">
    <property type="entry name" value="Carbonic_anhydrase_a-class"/>
</dbReference>
<dbReference type="GO" id="GO:0008270">
    <property type="term" value="F:zinc ion binding"/>
    <property type="evidence" value="ECO:0007669"/>
    <property type="project" value="UniProtKB-UniRule"/>
</dbReference>